<dbReference type="EMBL" id="CM056812">
    <property type="protein sequence ID" value="KAJ8617135.1"/>
    <property type="molecule type" value="Genomic_DNA"/>
</dbReference>
<sequence>MNQTQEPKDPVHYNEDAQESEGGEEEEEEEEALSLCDLAIDKGTTEKEDDSNEANRDNPDQDRFEFFNDLNTEMCSADDIFLSGRILPFKSSSVTHAQRNEDGNLDFLHMRSGSVDETRCSRTRYHTLERASSSKESTKKQTQIVNRVQNGKRVGIGEVSAGRVSYRPRWCLLIFGSMRGPPVEMEMKDIRHRQMRRNPPPGSLFRASERREGAVSGGKEAEGKISWKLLRALSCKGHANSVATDPFRCIPHVRTM</sequence>
<keyword evidence="2" id="KW-1185">Reference proteome</keyword>
<evidence type="ECO:0000313" key="2">
    <source>
        <dbReference type="Proteomes" id="UP001234297"/>
    </source>
</evidence>
<gene>
    <name evidence="1" type="ORF">MRB53_013321</name>
</gene>
<accession>A0ACC2K7T7</accession>
<evidence type="ECO:0000313" key="1">
    <source>
        <dbReference type="EMBL" id="KAJ8617135.1"/>
    </source>
</evidence>
<name>A0ACC2K7T7_PERAE</name>
<protein>
    <submittedName>
        <fullName evidence="1">Uncharacterized protein</fullName>
    </submittedName>
</protein>
<comment type="caution">
    <text evidence="1">The sequence shown here is derived from an EMBL/GenBank/DDBJ whole genome shotgun (WGS) entry which is preliminary data.</text>
</comment>
<organism evidence="1 2">
    <name type="scientific">Persea americana</name>
    <name type="common">Avocado</name>
    <dbReference type="NCBI Taxonomy" id="3435"/>
    <lineage>
        <taxon>Eukaryota</taxon>
        <taxon>Viridiplantae</taxon>
        <taxon>Streptophyta</taxon>
        <taxon>Embryophyta</taxon>
        <taxon>Tracheophyta</taxon>
        <taxon>Spermatophyta</taxon>
        <taxon>Magnoliopsida</taxon>
        <taxon>Magnoliidae</taxon>
        <taxon>Laurales</taxon>
        <taxon>Lauraceae</taxon>
        <taxon>Persea</taxon>
    </lineage>
</organism>
<proteinExistence type="predicted"/>
<dbReference type="Proteomes" id="UP001234297">
    <property type="component" value="Chromosome 4"/>
</dbReference>
<reference evidence="1 2" key="1">
    <citation type="journal article" date="2022" name="Hortic Res">
        <title>A haplotype resolved chromosomal level avocado genome allows analysis of novel avocado genes.</title>
        <authorList>
            <person name="Nath O."/>
            <person name="Fletcher S.J."/>
            <person name="Hayward A."/>
            <person name="Shaw L.M."/>
            <person name="Masouleh A.K."/>
            <person name="Furtado A."/>
            <person name="Henry R.J."/>
            <person name="Mitter N."/>
        </authorList>
    </citation>
    <scope>NUCLEOTIDE SEQUENCE [LARGE SCALE GENOMIC DNA]</scope>
    <source>
        <strain evidence="2">cv. Hass</strain>
    </source>
</reference>